<evidence type="ECO:0000259" key="4">
    <source>
        <dbReference type="PROSITE" id="PS50014"/>
    </source>
</evidence>
<dbReference type="EMBL" id="JAHWGI010000219">
    <property type="protein sequence ID" value="KAK3911089.1"/>
    <property type="molecule type" value="Genomic_DNA"/>
</dbReference>
<feature type="region of interest" description="Disordered" evidence="3">
    <location>
        <begin position="1441"/>
        <end position="1467"/>
    </location>
</feature>
<dbReference type="SMART" id="SM00297">
    <property type="entry name" value="BROMO"/>
    <property type="match status" value="1"/>
</dbReference>
<feature type="compositionally biased region" description="Polar residues" evidence="3">
    <location>
        <begin position="1009"/>
        <end position="1026"/>
    </location>
</feature>
<feature type="compositionally biased region" description="Low complexity" evidence="3">
    <location>
        <begin position="864"/>
        <end position="881"/>
    </location>
</feature>
<dbReference type="InterPro" id="IPR036427">
    <property type="entry name" value="Bromodomain-like_sf"/>
</dbReference>
<dbReference type="PANTHER" id="PTHR15398:SF4">
    <property type="entry name" value="BROMODOMAIN-CONTAINING PROTEIN 8 ISOFORM X1"/>
    <property type="match status" value="1"/>
</dbReference>
<feature type="compositionally biased region" description="Low complexity" evidence="3">
    <location>
        <begin position="234"/>
        <end position="252"/>
    </location>
</feature>
<dbReference type="CDD" id="cd05507">
    <property type="entry name" value="Bromo_brd8_like"/>
    <property type="match status" value="1"/>
</dbReference>
<feature type="region of interest" description="Disordered" evidence="3">
    <location>
        <begin position="676"/>
        <end position="707"/>
    </location>
</feature>
<feature type="compositionally biased region" description="Basic and acidic residues" evidence="3">
    <location>
        <begin position="973"/>
        <end position="982"/>
    </location>
</feature>
<dbReference type="InterPro" id="IPR037966">
    <property type="entry name" value="Brd8_Bromo_dom"/>
</dbReference>
<evidence type="ECO:0000256" key="2">
    <source>
        <dbReference type="PROSITE-ProRule" id="PRU00035"/>
    </source>
</evidence>
<dbReference type="Gene3D" id="1.20.920.10">
    <property type="entry name" value="Bromodomain-like"/>
    <property type="match status" value="1"/>
</dbReference>
<organism evidence="5 6">
    <name type="scientific">Frankliniella fusca</name>
    <dbReference type="NCBI Taxonomy" id="407009"/>
    <lineage>
        <taxon>Eukaryota</taxon>
        <taxon>Metazoa</taxon>
        <taxon>Ecdysozoa</taxon>
        <taxon>Arthropoda</taxon>
        <taxon>Hexapoda</taxon>
        <taxon>Insecta</taxon>
        <taxon>Pterygota</taxon>
        <taxon>Neoptera</taxon>
        <taxon>Paraneoptera</taxon>
        <taxon>Thysanoptera</taxon>
        <taxon>Terebrantia</taxon>
        <taxon>Thripoidea</taxon>
        <taxon>Thripidae</taxon>
        <taxon>Frankliniella</taxon>
    </lineage>
</organism>
<evidence type="ECO:0000256" key="1">
    <source>
        <dbReference type="ARBA" id="ARBA00023117"/>
    </source>
</evidence>
<feature type="compositionally biased region" description="Basic and acidic residues" evidence="3">
    <location>
        <begin position="1027"/>
        <end position="1050"/>
    </location>
</feature>
<dbReference type="PANTHER" id="PTHR15398">
    <property type="entry name" value="BROMODOMAIN-CONTAINING PROTEIN 8"/>
    <property type="match status" value="1"/>
</dbReference>
<feature type="compositionally biased region" description="Basic and acidic residues" evidence="3">
    <location>
        <begin position="161"/>
        <end position="182"/>
    </location>
</feature>
<reference evidence="5" key="1">
    <citation type="submission" date="2021-07" db="EMBL/GenBank/DDBJ databases">
        <authorList>
            <person name="Catto M.A."/>
            <person name="Jacobson A."/>
            <person name="Kennedy G."/>
            <person name="Labadie P."/>
            <person name="Hunt B.G."/>
            <person name="Srinivasan R."/>
        </authorList>
    </citation>
    <scope>NUCLEOTIDE SEQUENCE</scope>
    <source>
        <strain evidence="5">PL_HMW_Pooled</strain>
        <tissue evidence="5">Head</tissue>
    </source>
</reference>
<accession>A0AAE1L9U0</accession>
<feature type="compositionally biased region" description="Low complexity" evidence="3">
    <location>
        <begin position="187"/>
        <end position="198"/>
    </location>
</feature>
<dbReference type="PROSITE" id="PS50014">
    <property type="entry name" value="BROMODOMAIN_2"/>
    <property type="match status" value="1"/>
</dbReference>
<name>A0AAE1L9U0_9NEOP</name>
<feature type="region of interest" description="Disordered" evidence="3">
    <location>
        <begin position="161"/>
        <end position="391"/>
    </location>
</feature>
<evidence type="ECO:0000256" key="3">
    <source>
        <dbReference type="SAM" id="MobiDB-lite"/>
    </source>
</evidence>
<evidence type="ECO:0000313" key="5">
    <source>
        <dbReference type="EMBL" id="KAK3911089.1"/>
    </source>
</evidence>
<feature type="region of interest" description="Disordered" evidence="3">
    <location>
        <begin position="963"/>
        <end position="1286"/>
    </location>
</feature>
<feature type="compositionally biased region" description="Basic and acidic residues" evidence="3">
    <location>
        <begin position="1084"/>
        <end position="1113"/>
    </location>
</feature>
<feature type="region of interest" description="Disordered" evidence="3">
    <location>
        <begin position="1400"/>
        <end position="1424"/>
    </location>
</feature>
<dbReference type="SUPFAM" id="SSF47370">
    <property type="entry name" value="Bromodomain"/>
    <property type="match status" value="1"/>
</dbReference>
<proteinExistence type="predicted"/>
<dbReference type="PRINTS" id="PR00503">
    <property type="entry name" value="BROMODOMAIN"/>
</dbReference>
<feature type="compositionally biased region" description="Polar residues" evidence="3">
    <location>
        <begin position="377"/>
        <end position="389"/>
    </location>
</feature>
<comment type="caution">
    <text evidence="5">The sequence shown here is derived from an EMBL/GenBank/DDBJ whole genome shotgun (WGS) entry which is preliminary data.</text>
</comment>
<feature type="compositionally biased region" description="Low complexity" evidence="3">
    <location>
        <begin position="314"/>
        <end position="327"/>
    </location>
</feature>
<feature type="compositionally biased region" description="Polar residues" evidence="3">
    <location>
        <begin position="253"/>
        <end position="299"/>
    </location>
</feature>
<dbReference type="Pfam" id="PF00439">
    <property type="entry name" value="Bromodomain"/>
    <property type="match status" value="1"/>
</dbReference>
<feature type="region of interest" description="Disordered" evidence="3">
    <location>
        <begin position="582"/>
        <end position="607"/>
    </location>
</feature>
<sequence length="1467" mass="161409">MASVEERLKLKRGKVDPWSTRERLCLASSVVRSGNQNWMSVSRSLKGFGGEPGRPADWFSQKSCAVQYDNLLTQIETPKRKKRGADGSKAEGVDMTPAEVIVKQLTGERIQELRNMMDETRSVYMKEKEEMYRVQNGLADDKLEEFFMQIQQEKKIKEAEQEEQQKLLKQREERKQEAESGWRSHSAQQQVRGAAARRPSNQSELGSEADNVESPSSSDQLPPSEEVVDSKPASTPTSPLLTSLLESPSPVTGPQSSSILHSAITSQRGASPTITSLLNSSPGVPSSNTLSPNLKSLVSNALAGHDDVPKPQTSRSASSSPTLSMLLGLPPSTPGKLPQLPYSATKEPASTPTSKTGDEKDQPTVEHESEAEDPKSSEQCQSSVESTLEVQGLMSPEYSTIAQKLSNIDDLNSIQTEQVVEPHLVQTFLDVETPKPIENEQSVEHHLGIPLGTEESKVDYSLLEPQQSLPEAMTPKEYQLPPHSKNPPVEIFPVTLDTVVDEPISNLQHIDSLVEFEGLKGQRASPTKTGVENIKASTDQTEREHSAVLEQCQQIVDVSNVEECLKTKSFVCSLSKNVDVQSPPESCQIDDRRPELESENSIEESKSAVTISEMPLYKTPDHTDTDSSISELPMQTQECLSDVQKSEQSLVEVPGTLLKLSQPTLALESAHSESSLKTLQITSPGAPHQGDPSIGTPSAPAQVKGPTADELLETTSPRAVDSMKKEPIPDLNNMDIILPVESESKASDAENKVNLDSADLPDELEYVVDSSIDVVLQEFGPEGLVDEMVYIVSSDVETDIGNMLDAAETNDGTVSEQVESKPQPEINKDSGVASSLEQNQEKEKKGPVSVMALSSPVRQSAQQTVSTPSSVVTSPRSVGRPAKGNMGPRKIVMEEEDLPKTDLVPNERDLQQVAEDSEILSREALDLENASVLFVQDNGELVKLSESGQATNIIDNIQVIQDPSSSSGVVVVPHDDTIKDSEADSNLSSKSVTEESSDENAEEQRESHVSAQKNDQENETPCSNDQKSSEKSDPKHISPSKRIDVYKSDEDVCSDFPDIPTDTTQEVEPSQPEETSSVVEPNEQTDKASEIVSEVKDEVVKCDKPLSPREGQKKQQGLSSPPLSPKEGLKRQKIASPPLSPREVLKKQKVSSPGKRDKSPVSSESSNELIPEEDTMKQDNFVVSKRVDEHDKVESQEVQKETVDVQVEDEETRHADSEVPAAQVKEEKTLRAETPSTEDDNTRDTEPAPPQVKRRGRYARESTTNSDSVPNSPVPSGPSHDDEKEHRAWKKSIMLVYNRIAAHKNASIFFRPITDDKAPGYSSMIFRPFDLQTIKKNIETGVIRTTDEFQRDILLMFYNAIMYNISGSPLYDMAREMQEESVANLNEYRNTQLYVSTVGAEGGHLPSRRGTRTAEKRDQESDGFVTRRGIAEKANATRGVFSSNLLGKRKRSMPDDKITPKRRKDDD</sequence>
<dbReference type="Proteomes" id="UP001219518">
    <property type="component" value="Unassembled WGS sequence"/>
</dbReference>
<feature type="compositionally biased region" description="Basic and acidic residues" evidence="3">
    <location>
        <begin position="1452"/>
        <end position="1467"/>
    </location>
</feature>
<reference evidence="5" key="2">
    <citation type="journal article" date="2023" name="BMC Genomics">
        <title>Pest status, molecular evolution, and epigenetic factors derived from the genome assembly of Frankliniella fusca, a thysanopteran phytovirus vector.</title>
        <authorList>
            <person name="Catto M.A."/>
            <person name="Labadie P.E."/>
            <person name="Jacobson A.L."/>
            <person name="Kennedy G.G."/>
            <person name="Srinivasan R."/>
            <person name="Hunt B.G."/>
        </authorList>
    </citation>
    <scope>NUCLEOTIDE SEQUENCE</scope>
    <source>
        <strain evidence="5">PL_HMW_Pooled</strain>
    </source>
</reference>
<feature type="compositionally biased region" description="Polar residues" evidence="3">
    <location>
        <begin position="1061"/>
        <end position="1079"/>
    </location>
</feature>
<feature type="compositionally biased region" description="Basic and acidic residues" evidence="3">
    <location>
        <begin position="1185"/>
        <end position="1203"/>
    </location>
</feature>
<gene>
    <name evidence="5" type="ORF">KUF71_020793</name>
</gene>
<dbReference type="InterPro" id="IPR001487">
    <property type="entry name" value="Bromodomain"/>
</dbReference>
<keyword evidence="1 2" id="KW-0103">Bromodomain</keyword>
<keyword evidence="6" id="KW-1185">Reference proteome</keyword>
<protein>
    <submittedName>
        <fullName evidence="5">Bromodomain-containing protein 8</fullName>
    </submittedName>
</protein>
<evidence type="ECO:0000313" key="6">
    <source>
        <dbReference type="Proteomes" id="UP001219518"/>
    </source>
</evidence>
<feature type="compositionally biased region" description="Basic and acidic residues" evidence="3">
    <location>
        <begin position="356"/>
        <end position="376"/>
    </location>
</feature>
<feature type="domain" description="Bromo" evidence="4">
    <location>
        <begin position="1301"/>
        <end position="1371"/>
    </location>
</feature>
<feature type="region of interest" description="Disordered" evidence="3">
    <location>
        <begin position="810"/>
        <end position="887"/>
    </location>
</feature>
<dbReference type="GO" id="GO:0035267">
    <property type="term" value="C:NuA4 histone acetyltransferase complex"/>
    <property type="evidence" value="ECO:0007669"/>
    <property type="project" value="TreeGrafter"/>
</dbReference>